<proteinExistence type="predicted"/>
<evidence type="ECO:0000259" key="3">
    <source>
        <dbReference type="PROSITE" id="PS50053"/>
    </source>
</evidence>
<dbReference type="AlphaFoldDB" id="A0A7R9A4X5"/>
<dbReference type="Pfam" id="PF00240">
    <property type="entry name" value="ubiquitin"/>
    <property type="match status" value="1"/>
</dbReference>
<dbReference type="Proteomes" id="UP000677054">
    <property type="component" value="Unassembled WGS sequence"/>
</dbReference>
<reference evidence="4" key="1">
    <citation type="submission" date="2020-11" db="EMBL/GenBank/DDBJ databases">
        <authorList>
            <person name="Tran Van P."/>
        </authorList>
    </citation>
    <scope>NUCLEOTIDE SEQUENCE</scope>
</reference>
<dbReference type="SUPFAM" id="SSF54236">
    <property type="entry name" value="Ubiquitin-like"/>
    <property type="match status" value="1"/>
</dbReference>
<dbReference type="InterPro" id="IPR029071">
    <property type="entry name" value="Ubiquitin-like_domsf"/>
</dbReference>
<dbReference type="InterPro" id="IPR039336">
    <property type="entry name" value="Midnolin"/>
</dbReference>
<dbReference type="EMBL" id="CAJPEV010001120">
    <property type="protein sequence ID" value="CAG0890855.1"/>
    <property type="molecule type" value="Genomic_DNA"/>
</dbReference>
<dbReference type="PROSITE" id="PS50053">
    <property type="entry name" value="UBIQUITIN_2"/>
    <property type="match status" value="1"/>
</dbReference>
<dbReference type="SMART" id="SM00213">
    <property type="entry name" value="UBQ"/>
    <property type="match status" value="1"/>
</dbReference>
<dbReference type="OrthoDB" id="1916003at2759"/>
<dbReference type="Gene3D" id="3.10.20.90">
    <property type="entry name" value="Phosphatidylinositol 3-kinase Catalytic Subunit, Chain A, domain 1"/>
    <property type="match status" value="1"/>
</dbReference>
<gene>
    <name evidence="4" type="ORF">DSTB1V02_LOCUS6246</name>
</gene>
<evidence type="ECO:0000256" key="2">
    <source>
        <dbReference type="ARBA" id="ARBA00023242"/>
    </source>
</evidence>
<dbReference type="GO" id="GO:0005634">
    <property type="term" value="C:nucleus"/>
    <property type="evidence" value="ECO:0007669"/>
    <property type="project" value="UniProtKB-SubCell"/>
</dbReference>
<evidence type="ECO:0000313" key="5">
    <source>
        <dbReference type="Proteomes" id="UP000677054"/>
    </source>
</evidence>
<keyword evidence="5" id="KW-1185">Reference proteome</keyword>
<name>A0A7R9A4X5_9CRUS</name>
<evidence type="ECO:0000313" key="4">
    <source>
        <dbReference type="EMBL" id="CAD7246396.1"/>
    </source>
</evidence>
<dbReference type="PANTHER" id="PTHR23010:SF1">
    <property type="entry name" value="MIDNOLIN"/>
    <property type="match status" value="1"/>
</dbReference>
<dbReference type="InterPro" id="IPR000626">
    <property type="entry name" value="Ubiquitin-like_dom"/>
</dbReference>
<sequence length="198" mass="22069">MPGKNEDPCGCGTRPVTVSIHPTTGGQFELQTSAAESVDSLKKAISKKLKVPKERICLLYRDRHLRDGSLTENSVGDGAKITLLPSVESGLLKGLFSAGLFIVSSSIPSKDLGENGPLEDNISRCIMDPRRRRIHGFHFKDGLFLSVGEQAHRRREGEREREEREKRLMRRRQCGEATHFPGSFHLEILLGPRRVSSP</sequence>
<comment type="subcellular location">
    <subcellularLocation>
        <location evidence="1">Nucleus</location>
    </subcellularLocation>
</comment>
<feature type="domain" description="Ubiquitin-like" evidence="3">
    <location>
        <begin position="16"/>
        <end position="90"/>
    </location>
</feature>
<organism evidence="4">
    <name type="scientific">Darwinula stevensoni</name>
    <dbReference type="NCBI Taxonomy" id="69355"/>
    <lineage>
        <taxon>Eukaryota</taxon>
        <taxon>Metazoa</taxon>
        <taxon>Ecdysozoa</taxon>
        <taxon>Arthropoda</taxon>
        <taxon>Crustacea</taxon>
        <taxon>Oligostraca</taxon>
        <taxon>Ostracoda</taxon>
        <taxon>Podocopa</taxon>
        <taxon>Podocopida</taxon>
        <taxon>Darwinulocopina</taxon>
        <taxon>Darwinuloidea</taxon>
        <taxon>Darwinulidae</taxon>
        <taxon>Darwinula</taxon>
    </lineage>
</organism>
<dbReference type="CDD" id="cd01804">
    <property type="entry name" value="Ubl_midnolin"/>
    <property type="match status" value="1"/>
</dbReference>
<dbReference type="EMBL" id="LR900637">
    <property type="protein sequence ID" value="CAD7246396.1"/>
    <property type="molecule type" value="Genomic_DNA"/>
</dbReference>
<evidence type="ECO:0000256" key="1">
    <source>
        <dbReference type="ARBA" id="ARBA00004123"/>
    </source>
</evidence>
<keyword evidence="2" id="KW-0539">Nucleus</keyword>
<accession>A0A7R9A4X5</accession>
<protein>
    <recommendedName>
        <fullName evidence="3">Ubiquitin-like domain-containing protein</fullName>
    </recommendedName>
</protein>
<dbReference type="PANTHER" id="PTHR23010">
    <property type="entry name" value="MIDNOLIN"/>
    <property type="match status" value="1"/>
</dbReference>